<dbReference type="EMBL" id="FPHM01000225">
    <property type="protein sequence ID" value="SFV71285.1"/>
    <property type="molecule type" value="Genomic_DNA"/>
</dbReference>
<dbReference type="Pfam" id="PF03886">
    <property type="entry name" value="ABC_trans_aux"/>
    <property type="match status" value="1"/>
</dbReference>
<reference evidence="2" key="1">
    <citation type="submission" date="2016-10" db="EMBL/GenBank/DDBJ databases">
        <authorList>
            <person name="de Groot N.N."/>
        </authorList>
    </citation>
    <scope>NUCLEOTIDE SEQUENCE</scope>
</reference>
<dbReference type="SUPFAM" id="SSF159594">
    <property type="entry name" value="XCC0632-like"/>
    <property type="match status" value="1"/>
</dbReference>
<dbReference type="AlphaFoldDB" id="A0A1W1CZZ2"/>
<feature type="domain" description="ABC-type transport auxiliary lipoprotein component" evidence="1">
    <location>
        <begin position="31"/>
        <end position="181"/>
    </location>
</feature>
<proteinExistence type="predicted"/>
<gene>
    <name evidence="2" type="ORF">MNB_SV-13-1519</name>
</gene>
<dbReference type="Gene3D" id="3.40.50.10610">
    <property type="entry name" value="ABC-type transport auxiliary lipoprotein component"/>
    <property type="match status" value="1"/>
</dbReference>
<accession>A0A1W1CZZ2</accession>
<evidence type="ECO:0000259" key="1">
    <source>
        <dbReference type="Pfam" id="PF03886"/>
    </source>
</evidence>
<dbReference type="InterPro" id="IPR005586">
    <property type="entry name" value="ABC_trans_aux"/>
</dbReference>
<evidence type="ECO:0000313" key="2">
    <source>
        <dbReference type="EMBL" id="SFV71285.1"/>
    </source>
</evidence>
<sequence>MKTFALLLLFSMLFLEGCFSSSRYFILSVAPNPKEVYKTEERILGVEKVTLPSYLYKRELVMASSAQEILLFPNALWAEDLDSGLTQRLIGFLQKKFKQPNVYPYPWGVMRQVDIKVSLHINRFIIENNTIYLEASWSLEALATNKRLSKLFSIELESQSDSKNMVMAMDKAFASLEEAIALGLKKFDIKDFKGKR</sequence>
<organism evidence="2">
    <name type="scientific">hydrothermal vent metagenome</name>
    <dbReference type="NCBI Taxonomy" id="652676"/>
    <lineage>
        <taxon>unclassified sequences</taxon>
        <taxon>metagenomes</taxon>
        <taxon>ecological metagenomes</taxon>
    </lineage>
</organism>
<protein>
    <recommendedName>
        <fullName evidence="1">ABC-type transport auxiliary lipoprotein component domain-containing protein</fullName>
    </recommendedName>
</protein>
<name>A0A1W1CZZ2_9ZZZZ</name>